<keyword evidence="1" id="KW-0472">Membrane</keyword>
<dbReference type="Proteomes" id="UP001152658">
    <property type="component" value="Unassembled WGS sequence"/>
</dbReference>
<proteinExistence type="predicted"/>
<gene>
    <name evidence="2" type="ORF">VAE063_950398</name>
</gene>
<keyword evidence="1" id="KW-0812">Transmembrane</keyword>
<accession>A0ABM9FRV1</accession>
<keyword evidence="1" id="KW-1133">Transmembrane helix</keyword>
<evidence type="ECO:0000313" key="2">
    <source>
        <dbReference type="EMBL" id="CAH8236372.1"/>
    </source>
</evidence>
<evidence type="ECO:0000256" key="1">
    <source>
        <dbReference type="SAM" id="Phobius"/>
    </source>
</evidence>
<evidence type="ECO:0000313" key="3">
    <source>
        <dbReference type="Proteomes" id="UP001152658"/>
    </source>
</evidence>
<keyword evidence="3" id="KW-1185">Reference proteome</keyword>
<protein>
    <submittedName>
        <fullName evidence="2">Uncharacterized protein</fullName>
    </submittedName>
</protein>
<feature type="transmembrane region" description="Helical" evidence="1">
    <location>
        <begin position="12"/>
        <end position="30"/>
    </location>
</feature>
<dbReference type="EMBL" id="CALYLK010000136">
    <property type="protein sequence ID" value="CAH8236372.1"/>
    <property type="molecule type" value="Genomic_DNA"/>
</dbReference>
<reference evidence="2" key="1">
    <citation type="submission" date="2022-06" db="EMBL/GenBank/DDBJ databases">
        <authorList>
            <person name="Goudenege D."/>
            <person name="Le Roux F."/>
        </authorList>
    </citation>
    <scope>NUCLEOTIDE SEQUENCE</scope>
    <source>
        <strain evidence="2">12-063</strain>
    </source>
</reference>
<sequence length="51" mass="5835">MPSIIKTNKKNSVFIIFDLDFTFVILMLLANHSQLHTMACVNNHSDVMELV</sequence>
<organism evidence="2 3">
    <name type="scientific">Vibrio aestuarianus</name>
    <dbReference type="NCBI Taxonomy" id="28171"/>
    <lineage>
        <taxon>Bacteria</taxon>
        <taxon>Pseudomonadati</taxon>
        <taxon>Pseudomonadota</taxon>
        <taxon>Gammaproteobacteria</taxon>
        <taxon>Vibrionales</taxon>
        <taxon>Vibrionaceae</taxon>
        <taxon>Vibrio</taxon>
    </lineage>
</organism>
<comment type="caution">
    <text evidence="2">The sequence shown here is derived from an EMBL/GenBank/DDBJ whole genome shotgun (WGS) entry which is preliminary data.</text>
</comment>
<name>A0ABM9FRV1_9VIBR</name>